<dbReference type="GO" id="GO:0010181">
    <property type="term" value="F:FMN binding"/>
    <property type="evidence" value="ECO:0007669"/>
    <property type="project" value="InterPro"/>
</dbReference>
<keyword evidence="12 16" id="KW-0406">Ion transport</keyword>
<evidence type="ECO:0000313" key="17">
    <source>
        <dbReference type="EMBL" id="BBO68891.1"/>
    </source>
</evidence>
<dbReference type="AlphaFoldDB" id="A0A5K7YPP5"/>
<dbReference type="EMBL" id="AP021874">
    <property type="protein sequence ID" value="BBO68891.1"/>
    <property type="molecule type" value="Genomic_DNA"/>
</dbReference>
<dbReference type="EC" id="7.2.1.1" evidence="16"/>
<evidence type="ECO:0000313" key="18">
    <source>
        <dbReference type="Proteomes" id="UP000427906"/>
    </source>
</evidence>
<name>A0A5K7YPP5_9BACT</name>
<comment type="subcellular location">
    <subcellularLocation>
        <location evidence="16">Cell membrane</location>
        <topology evidence="16">Multi-pass membrane protein</topology>
    </subcellularLocation>
</comment>
<dbReference type="NCBIfam" id="TIGR01937">
    <property type="entry name" value="nqrB"/>
    <property type="match status" value="1"/>
</dbReference>
<keyword evidence="9 16" id="KW-1133">Transmembrane helix</keyword>
<dbReference type="GO" id="GO:0006814">
    <property type="term" value="P:sodium ion transport"/>
    <property type="evidence" value="ECO:0007669"/>
    <property type="project" value="UniProtKB-UniRule"/>
</dbReference>
<keyword evidence="8 16" id="KW-1278">Translocase</keyword>
<proteinExistence type="inferred from homology"/>
<dbReference type="Pfam" id="PF03116">
    <property type="entry name" value="NQR2_RnfD_RnfE"/>
    <property type="match status" value="1"/>
</dbReference>
<keyword evidence="1 16" id="KW-0813">Transport</keyword>
<dbReference type="Proteomes" id="UP000427906">
    <property type="component" value="Chromosome"/>
</dbReference>
<evidence type="ECO:0000256" key="7">
    <source>
        <dbReference type="ARBA" id="ARBA00022692"/>
    </source>
</evidence>
<evidence type="ECO:0000256" key="14">
    <source>
        <dbReference type="ARBA" id="ARBA00023136"/>
    </source>
</evidence>
<evidence type="ECO:0000256" key="11">
    <source>
        <dbReference type="ARBA" id="ARBA00023053"/>
    </source>
</evidence>
<evidence type="ECO:0000256" key="12">
    <source>
        <dbReference type="ARBA" id="ARBA00023065"/>
    </source>
</evidence>
<keyword evidence="18" id="KW-1185">Reference proteome</keyword>
<evidence type="ECO:0000256" key="9">
    <source>
        <dbReference type="ARBA" id="ARBA00022989"/>
    </source>
</evidence>
<dbReference type="GO" id="GO:0005886">
    <property type="term" value="C:plasma membrane"/>
    <property type="evidence" value="ECO:0007669"/>
    <property type="project" value="UniProtKB-SubCell"/>
</dbReference>
<feature type="transmembrane region" description="Helical" evidence="16">
    <location>
        <begin position="278"/>
        <end position="296"/>
    </location>
</feature>
<dbReference type="InterPro" id="IPR004338">
    <property type="entry name" value="NqrB/RnfD"/>
</dbReference>
<dbReference type="RefSeq" id="WP_155316992.1">
    <property type="nucleotide sequence ID" value="NZ_AP021874.1"/>
</dbReference>
<feature type="transmembrane region" description="Helical" evidence="16">
    <location>
        <begin position="122"/>
        <end position="142"/>
    </location>
</feature>
<comment type="cofactor">
    <cofactor evidence="16">
        <name>FMN</name>
        <dbReference type="ChEBI" id="CHEBI:58210"/>
    </cofactor>
</comment>
<protein>
    <recommendedName>
        <fullName evidence="16">Na(+)-translocating NADH-quinone reductase subunit B</fullName>
        <shortName evidence="16">Na(+)-NQR subunit B</shortName>
        <shortName evidence="16">Na(+)-translocating NQR subunit B</shortName>
        <ecNumber evidence="16">7.2.1.1</ecNumber>
    </recommendedName>
    <alternativeName>
        <fullName evidence="16">NQR complex subunit B</fullName>
    </alternativeName>
    <alternativeName>
        <fullName evidence="16">NQR-1 subunit B</fullName>
    </alternativeName>
</protein>
<dbReference type="OrthoDB" id="9776359at2"/>
<evidence type="ECO:0000256" key="1">
    <source>
        <dbReference type="ARBA" id="ARBA00022448"/>
    </source>
</evidence>
<keyword evidence="5 16" id="KW-0285">Flavoprotein</keyword>
<dbReference type="PANTHER" id="PTHR30578">
    <property type="entry name" value="ELECTRON TRANSPORT COMPLEX PROTEIN RNFD"/>
    <property type="match status" value="1"/>
</dbReference>
<dbReference type="HAMAP" id="MF_00426">
    <property type="entry name" value="NqrB"/>
    <property type="match status" value="1"/>
</dbReference>
<feature type="transmembrane region" description="Helical" evidence="16">
    <location>
        <begin position="249"/>
        <end position="271"/>
    </location>
</feature>
<keyword evidence="7 16" id="KW-0812">Transmembrane</keyword>
<comment type="subunit">
    <text evidence="16">Composed of six subunits; NqrA, NqrB, NqrC, NqrD, NqrE and NqrF.</text>
</comment>
<keyword evidence="2 16" id="KW-1003">Cell membrane</keyword>
<keyword evidence="3" id="KW-0997">Cell inner membrane</keyword>
<keyword evidence="10 16" id="KW-0520">NAD</keyword>
<feature type="transmembrane region" description="Helical" evidence="16">
    <location>
        <begin position="342"/>
        <end position="360"/>
    </location>
</feature>
<feature type="transmembrane region" description="Helical" evidence="16">
    <location>
        <begin position="308"/>
        <end position="330"/>
    </location>
</feature>
<evidence type="ECO:0000256" key="4">
    <source>
        <dbReference type="ARBA" id="ARBA00022553"/>
    </source>
</evidence>
<dbReference type="GO" id="GO:0016655">
    <property type="term" value="F:oxidoreductase activity, acting on NAD(P)H, quinone or similar compound as acceptor"/>
    <property type="evidence" value="ECO:0007669"/>
    <property type="project" value="UniProtKB-UniRule"/>
</dbReference>
<dbReference type="GO" id="GO:0055085">
    <property type="term" value="P:transmembrane transport"/>
    <property type="evidence" value="ECO:0007669"/>
    <property type="project" value="InterPro"/>
</dbReference>
<evidence type="ECO:0000256" key="15">
    <source>
        <dbReference type="ARBA" id="ARBA00023201"/>
    </source>
</evidence>
<evidence type="ECO:0000256" key="13">
    <source>
        <dbReference type="ARBA" id="ARBA00023075"/>
    </source>
</evidence>
<keyword evidence="11 16" id="KW-0915">Sodium</keyword>
<feature type="transmembrane region" description="Helical" evidence="16">
    <location>
        <begin position="94"/>
        <end position="115"/>
    </location>
</feature>
<feature type="transmembrane region" description="Helical" evidence="16">
    <location>
        <begin position="57"/>
        <end position="74"/>
    </location>
</feature>
<dbReference type="KEGG" id="dalk:DSCA_28210"/>
<keyword evidence="14 16" id="KW-0472">Membrane</keyword>
<feature type="modified residue" description="FMN phosphoryl threonine" evidence="16">
    <location>
        <position position="216"/>
    </location>
</feature>
<comment type="function">
    <text evidence="16">NQR complex catalyzes the reduction of ubiquinone-1 to ubiquinol by two successive reactions, coupled with the transport of Na(+) ions from the cytoplasm to the periplasm. NqrA to NqrE are probably involved in the second step, the conversion of ubisemiquinone to ubiquinol.</text>
</comment>
<dbReference type="PANTHER" id="PTHR30578:SF1">
    <property type="entry name" value="NA(+)-TRANSLOCATING NADH-QUINONE REDUCTASE SUBUNIT B"/>
    <property type="match status" value="1"/>
</dbReference>
<evidence type="ECO:0000256" key="3">
    <source>
        <dbReference type="ARBA" id="ARBA00022519"/>
    </source>
</evidence>
<keyword evidence="13 16" id="KW-0830">Ubiquinone</keyword>
<evidence type="ECO:0000256" key="8">
    <source>
        <dbReference type="ARBA" id="ARBA00022967"/>
    </source>
</evidence>
<dbReference type="GO" id="GO:0022904">
    <property type="term" value="P:respiratory electron transport chain"/>
    <property type="evidence" value="ECO:0007669"/>
    <property type="project" value="InterPro"/>
</dbReference>
<evidence type="ECO:0000256" key="6">
    <source>
        <dbReference type="ARBA" id="ARBA00022643"/>
    </source>
</evidence>
<comment type="catalytic activity">
    <reaction evidence="16">
        <text>a ubiquinone + n Na(+)(in) + NADH + H(+) = a ubiquinol + n Na(+)(out) + NAD(+)</text>
        <dbReference type="Rhea" id="RHEA:47748"/>
        <dbReference type="Rhea" id="RHEA-COMP:9565"/>
        <dbReference type="Rhea" id="RHEA-COMP:9566"/>
        <dbReference type="ChEBI" id="CHEBI:15378"/>
        <dbReference type="ChEBI" id="CHEBI:16389"/>
        <dbReference type="ChEBI" id="CHEBI:17976"/>
        <dbReference type="ChEBI" id="CHEBI:29101"/>
        <dbReference type="ChEBI" id="CHEBI:57540"/>
        <dbReference type="ChEBI" id="CHEBI:57945"/>
        <dbReference type="EC" id="7.2.1.1"/>
    </reaction>
</comment>
<sequence>MKALKRLFNTTRPHFESGGRLEKLHPLFDAIETVAFAPALTTTADAHVRDSLDLKRFMTFVIISLMPPFFYGMYNTGYQTGLASGLDVGLVPAMVRGAWVVLPMLMVSYAVGLFWELLFASVRGHTISEGFLVTGLLFPMTLPPTTPLWQVAVGISFGVVIGKEIFGGTGRNILNPALTARAFLFFAYPANMSGDRVWTLVEQTGRQAVDAVTAATPLALLPLAASGEAASRILNDAGYTFGRLFIGNLPGSACETSALMCLLGAGFLVVTGVGNYRIMVGGILGVLAVAYPGYLINLSSGGEAARMFSVHPAWHLVMGSFAFGIVYMATDPVSGPGMNLSRWLYGFAIGALTVAIRVFNPAYPEGVMLAILFMNLFAPLMDHFVIKARLRKRVPNV</sequence>
<comment type="similarity">
    <text evidence="16">Belongs to the NqrB/RnfD family.</text>
</comment>
<keyword evidence="15 16" id="KW-0739">Sodium transport</keyword>
<accession>A0A5K7YPP5</accession>
<evidence type="ECO:0000256" key="16">
    <source>
        <dbReference type="HAMAP-Rule" id="MF_00426"/>
    </source>
</evidence>
<dbReference type="NCBIfam" id="NF003756">
    <property type="entry name" value="PRK05349.1"/>
    <property type="match status" value="1"/>
</dbReference>
<keyword evidence="6 16" id="KW-0288">FMN</keyword>
<organism evidence="17 18">
    <name type="scientific">Desulfosarcina alkanivorans</name>
    <dbReference type="NCBI Taxonomy" id="571177"/>
    <lineage>
        <taxon>Bacteria</taxon>
        <taxon>Pseudomonadati</taxon>
        <taxon>Thermodesulfobacteriota</taxon>
        <taxon>Desulfobacteria</taxon>
        <taxon>Desulfobacterales</taxon>
        <taxon>Desulfosarcinaceae</taxon>
        <taxon>Desulfosarcina</taxon>
    </lineage>
</organism>
<feature type="transmembrane region" description="Helical" evidence="16">
    <location>
        <begin position="366"/>
        <end position="386"/>
    </location>
</feature>
<dbReference type="InterPro" id="IPR010966">
    <property type="entry name" value="NqrB"/>
</dbReference>
<keyword evidence="4 16" id="KW-0597">Phosphoprotein</keyword>
<evidence type="ECO:0000256" key="10">
    <source>
        <dbReference type="ARBA" id="ARBA00023027"/>
    </source>
</evidence>
<evidence type="ECO:0000256" key="5">
    <source>
        <dbReference type="ARBA" id="ARBA00022630"/>
    </source>
</evidence>
<reference evidence="17 18" key="1">
    <citation type="submission" date="2019-11" db="EMBL/GenBank/DDBJ databases">
        <title>Comparative genomics of hydrocarbon-degrading Desulfosarcina strains.</title>
        <authorList>
            <person name="Watanabe M."/>
            <person name="Kojima H."/>
            <person name="Fukui M."/>
        </authorList>
    </citation>
    <scope>NUCLEOTIDE SEQUENCE [LARGE SCALE GENOMIC DNA]</scope>
    <source>
        <strain evidence="17 18">PL12</strain>
    </source>
</reference>
<evidence type="ECO:0000256" key="2">
    <source>
        <dbReference type="ARBA" id="ARBA00022475"/>
    </source>
</evidence>
<gene>
    <name evidence="16 17" type="primary">nqrB</name>
    <name evidence="17" type="ORF">DSCA_28210</name>
</gene>